<name>A0A1E3NLD7_9ASCO</name>
<dbReference type="GO" id="GO:0030833">
    <property type="term" value="P:regulation of actin filament polymerization"/>
    <property type="evidence" value="ECO:0007669"/>
    <property type="project" value="InterPro"/>
</dbReference>
<keyword evidence="4 6" id="KW-0009">Actin-binding</keyword>
<dbReference type="GO" id="GO:0006897">
    <property type="term" value="P:endocytosis"/>
    <property type="evidence" value="ECO:0007669"/>
    <property type="project" value="EnsemblFungi"/>
</dbReference>
<proteinExistence type="inferred from homology"/>
<dbReference type="OrthoDB" id="200404at2759"/>
<dbReference type="PIRSF" id="PIRSF016315">
    <property type="entry name" value="ARP2/3_P21-Arc"/>
    <property type="match status" value="1"/>
</dbReference>
<protein>
    <recommendedName>
        <fullName evidence="6">Actin-related protein 2/3 complex subunit 3</fullName>
    </recommendedName>
</protein>
<dbReference type="GO" id="GO:0044396">
    <property type="term" value="P:actin cortical patch organization"/>
    <property type="evidence" value="ECO:0007669"/>
    <property type="project" value="EnsemblFungi"/>
</dbReference>
<dbReference type="PANTHER" id="PTHR12391">
    <property type="entry name" value="ARP2/3 COMPLEX 21 KD SUBUNIT"/>
    <property type="match status" value="1"/>
</dbReference>
<dbReference type="GO" id="GO:0034314">
    <property type="term" value="P:Arp2/3 complex-mediated actin nucleation"/>
    <property type="evidence" value="ECO:0007669"/>
    <property type="project" value="UniProtKB-UniRule"/>
</dbReference>
<evidence type="ECO:0000256" key="6">
    <source>
        <dbReference type="PIRNR" id="PIRNR016315"/>
    </source>
</evidence>
<dbReference type="GO" id="GO:0007163">
    <property type="term" value="P:establishment or maintenance of cell polarity"/>
    <property type="evidence" value="ECO:0007669"/>
    <property type="project" value="EnsemblFungi"/>
</dbReference>
<evidence type="ECO:0000256" key="2">
    <source>
        <dbReference type="ARBA" id="ARBA00010856"/>
    </source>
</evidence>
<dbReference type="InterPro" id="IPR036753">
    <property type="entry name" value="ARPC3_sf"/>
</dbReference>
<dbReference type="GO" id="GO:0051654">
    <property type="term" value="P:establishment of mitochondrion localization"/>
    <property type="evidence" value="ECO:0007669"/>
    <property type="project" value="EnsemblFungi"/>
</dbReference>
<dbReference type="Gene3D" id="1.10.1760.10">
    <property type="entry name" value="Actin-related protein 2/3 complex subunit 3"/>
    <property type="match status" value="1"/>
</dbReference>
<reference evidence="7 8" key="1">
    <citation type="journal article" date="2016" name="Proc. Natl. Acad. Sci. U.S.A.">
        <title>Comparative genomics of biotechnologically important yeasts.</title>
        <authorList>
            <person name="Riley R."/>
            <person name="Haridas S."/>
            <person name="Wolfe K.H."/>
            <person name="Lopes M.R."/>
            <person name="Hittinger C.T."/>
            <person name="Goeker M."/>
            <person name="Salamov A.A."/>
            <person name="Wisecaver J.H."/>
            <person name="Long T.M."/>
            <person name="Calvey C.H."/>
            <person name="Aerts A.L."/>
            <person name="Barry K.W."/>
            <person name="Choi C."/>
            <person name="Clum A."/>
            <person name="Coughlan A.Y."/>
            <person name="Deshpande S."/>
            <person name="Douglass A.P."/>
            <person name="Hanson S.J."/>
            <person name="Klenk H.-P."/>
            <person name="LaButti K.M."/>
            <person name="Lapidus A."/>
            <person name="Lindquist E.A."/>
            <person name="Lipzen A.M."/>
            <person name="Meier-Kolthoff J.P."/>
            <person name="Ohm R.A."/>
            <person name="Otillar R.P."/>
            <person name="Pangilinan J.L."/>
            <person name="Peng Y."/>
            <person name="Rokas A."/>
            <person name="Rosa C.A."/>
            <person name="Scheuner C."/>
            <person name="Sibirny A.A."/>
            <person name="Slot J.C."/>
            <person name="Stielow J.B."/>
            <person name="Sun H."/>
            <person name="Kurtzman C.P."/>
            <person name="Blackwell M."/>
            <person name="Grigoriev I.V."/>
            <person name="Jeffries T.W."/>
        </authorList>
    </citation>
    <scope>NUCLEOTIDE SEQUENCE [LARGE SCALE GENOMIC DNA]</scope>
    <source>
        <strain evidence="7 8">NRRL Y-2026</strain>
    </source>
</reference>
<evidence type="ECO:0000256" key="3">
    <source>
        <dbReference type="ARBA" id="ARBA00022490"/>
    </source>
</evidence>
<dbReference type="GO" id="GO:0005739">
    <property type="term" value="C:mitochondrion"/>
    <property type="evidence" value="ECO:0007669"/>
    <property type="project" value="EnsemblFungi"/>
</dbReference>
<organism evidence="7 8">
    <name type="scientific">Pichia membranifaciens NRRL Y-2026</name>
    <dbReference type="NCBI Taxonomy" id="763406"/>
    <lineage>
        <taxon>Eukaryota</taxon>
        <taxon>Fungi</taxon>
        <taxon>Dikarya</taxon>
        <taxon>Ascomycota</taxon>
        <taxon>Saccharomycotina</taxon>
        <taxon>Pichiomycetes</taxon>
        <taxon>Pichiales</taxon>
        <taxon>Pichiaceae</taxon>
        <taxon>Pichia</taxon>
    </lineage>
</organism>
<keyword evidence="3 6" id="KW-0963">Cytoplasm</keyword>
<accession>A0A1E3NLD7</accession>
<dbReference type="Pfam" id="PF04062">
    <property type="entry name" value="P21-Arc"/>
    <property type="match status" value="1"/>
</dbReference>
<dbReference type="GO" id="GO:0030479">
    <property type="term" value="C:actin cortical patch"/>
    <property type="evidence" value="ECO:0007669"/>
    <property type="project" value="EnsemblFungi"/>
</dbReference>
<dbReference type="GeneID" id="30177833"/>
<dbReference type="GO" id="GO:0051015">
    <property type="term" value="F:actin filament binding"/>
    <property type="evidence" value="ECO:0007669"/>
    <property type="project" value="EnsemblFungi"/>
</dbReference>
<dbReference type="SUPFAM" id="SSF69060">
    <property type="entry name" value="Arp2/3 complex 21 kDa subunit ARPC3"/>
    <property type="match status" value="1"/>
</dbReference>
<dbReference type="InterPro" id="IPR007204">
    <property type="entry name" value="ARPC3"/>
</dbReference>
<evidence type="ECO:0000256" key="1">
    <source>
        <dbReference type="ARBA" id="ARBA00004245"/>
    </source>
</evidence>
<dbReference type="AlphaFoldDB" id="A0A1E3NLD7"/>
<keyword evidence="8" id="KW-1185">Reference proteome</keyword>
<gene>
    <name evidence="7" type="ORF">PICMEDRAFT_16279</name>
</gene>
<evidence type="ECO:0000256" key="5">
    <source>
        <dbReference type="ARBA" id="ARBA00023212"/>
    </source>
</evidence>
<evidence type="ECO:0000313" key="7">
    <source>
        <dbReference type="EMBL" id="ODQ46388.1"/>
    </source>
</evidence>
<dbReference type="GO" id="GO:0005885">
    <property type="term" value="C:Arp2/3 protein complex"/>
    <property type="evidence" value="ECO:0007669"/>
    <property type="project" value="UniProtKB-UniRule"/>
</dbReference>
<evidence type="ECO:0000256" key="4">
    <source>
        <dbReference type="ARBA" id="ARBA00023203"/>
    </source>
</evidence>
<comment type="function">
    <text evidence="6">Functions as component of the Arp2/3 complex which is involved in regulation of actin polymerization and together with an activating nucleation-promoting factor (NPF) mediates the formation of branched actin networks.</text>
</comment>
<comment type="subcellular location">
    <subcellularLocation>
        <location evidence="1 6">Cytoplasm</location>
        <location evidence="1 6">Cytoskeleton</location>
    </subcellularLocation>
</comment>
<comment type="similarity">
    <text evidence="2 6">Belongs to the ARPC3 family.</text>
</comment>
<dbReference type="STRING" id="763406.A0A1E3NLD7"/>
<dbReference type="Proteomes" id="UP000094455">
    <property type="component" value="Unassembled WGS sequence"/>
</dbReference>
<dbReference type="RefSeq" id="XP_019017501.1">
    <property type="nucleotide sequence ID" value="XM_019161146.1"/>
</dbReference>
<dbReference type="EMBL" id="KV454003">
    <property type="protein sequence ID" value="ODQ46388.1"/>
    <property type="molecule type" value="Genomic_DNA"/>
</dbReference>
<keyword evidence="5 6" id="KW-0206">Cytoskeleton</keyword>
<sequence length="176" mass="19893">MPAYHSTFLAEEDTNARIVGNIAVLPIKTRFKGPSLPCMDPYDIIDEVLDLFRANTFFKNFEIKGASDRTLIYGILFVSQCLDALNPSSSQNEAVKVLTNLSLEDFAIPGDIGFPLNALYLPPSNKNDAVFLRQYLTQFRQELASRLIQRLYTADSARPSKFWLAFGKKKFMNKSL</sequence>
<comment type="subunit">
    <text evidence="6">Component of the Arp2/3 complex.</text>
</comment>
<evidence type="ECO:0000313" key="8">
    <source>
        <dbReference type="Proteomes" id="UP000094455"/>
    </source>
</evidence>